<reference evidence="3 4" key="1">
    <citation type="journal article" date="2021" name="Commun. Biol.">
        <title>The genome of Shorea leprosula (Dipterocarpaceae) highlights the ecological relevance of drought in aseasonal tropical rainforests.</title>
        <authorList>
            <person name="Ng K.K.S."/>
            <person name="Kobayashi M.J."/>
            <person name="Fawcett J.A."/>
            <person name="Hatakeyama M."/>
            <person name="Paape T."/>
            <person name="Ng C.H."/>
            <person name="Ang C.C."/>
            <person name="Tnah L.H."/>
            <person name="Lee C.T."/>
            <person name="Nishiyama T."/>
            <person name="Sese J."/>
            <person name="O'Brien M.J."/>
            <person name="Copetti D."/>
            <person name="Mohd Noor M.I."/>
            <person name="Ong R.C."/>
            <person name="Putra M."/>
            <person name="Sireger I.Z."/>
            <person name="Indrioko S."/>
            <person name="Kosugi Y."/>
            <person name="Izuno A."/>
            <person name="Isagi Y."/>
            <person name="Lee S.L."/>
            <person name="Shimizu K.K."/>
        </authorList>
    </citation>
    <scope>NUCLEOTIDE SEQUENCE [LARGE SCALE GENOMIC DNA]</scope>
    <source>
        <strain evidence="3">214</strain>
    </source>
</reference>
<protein>
    <recommendedName>
        <fullName evidence="5">Transmembrane protein</fullName>
    </recommendedName>
</protein>
<dbReference type="EMBL" id="BPVZ01000059">
    <property type="protein sequence ID" value="GKV22009.1"/>
    <property type="molecule type" value="Genomic_DNA"/>
</dbReference>
<feature type="transmembrane region" description="Helical" evidence="2">
    <location>
        <begin position="6"/>
        <end position="26"/>
    </location>
</feature>
<keyword evidence="4" id="KW-1185">Reference proteome</keyword>
<name>A0AAV5KBW2_9ROSI</name>
<accession>A0AAV5KBW2</accession>
<keyword evidence="2" id="KW-1133">Transmembrane helix</keyword>
<comment type="caution">
    <text evidence="3">The sequence shown here is derived from an EMBL/GenBank/DDBJ whole genome shotgun (WGS) entry which is preliminary data.</text>
</comment>
<evidence type="ECO:0000256" key="2">
    <source>
        <dbReference type="SAM" id="Phobius"/>
    </source>
</evidence>
<feature type="compositionally biased region" description="Basic residues" evidence="1">
    <location>
        <begin position="62"/>
        <end position="75"/>
    </location>
</feature>
<organism evidence="3 4">
    <name type="scientific">Rubroshorea leprosula</name>
    <dbReference type="NCBI Taxonomy" id="152421"/>
    <lineage>
        <taxon>Eukaryota</taxon>
        <taxon>Viridiplantae</taxon>
        <taxon>Streptophyta</taxon>
        <taxon>Embryophyta</taxon>
        <taxon>Tracheophyta</taxon>
        <taxon>Spermatophyta</taxon>
        <taxon>Magnoliopsida</taxon>
        <taxon>eudicotyledons</taxon>
        <taxon>Gunneridae</taxon>
        <taxon>Pentapetalae</taxon>
        <taxon>rosids</taxon>
        <taxon>malvids</taxon>
        <taxon>Malvales</taxon>
        <taxon>Dipterocarpaceae</taxon>
        <taxon>Rubroshorea</taxon>
    </lineage>
</organism>
<evidence type="ECO:0008006" key="5">
    <source>
        <dbReference type="Google" id="ProtNLM"/>
    </source>
</evidence>
<dbReference type="Proteomes" id="UP001054252">
    <property type="component" value="Unassembled WGS sequence"/>
</dbReference>
<evidence type="ECO:0000313" key="4">
    <source>
        <dbReference type="Proteomes" id="UP001054252"/>
    </source>
</evidence>
<gene>
    <name evidence="3" type="ORF">SLEP1_g31915</name>
</gene>
<proteinExistence type="predicted"/>
<sequence length="128" mass="14423">MDTYALHLAMAALVGASFVAVSAYYMHRKTLNQLLEFAKTVEREREREREWEENFEGESPQHSKRRRGHHARRKGNGYNRRYSASLPDVTSISGGADGEEKRNGPVHVDGIPAGLPRLHTLREGNLGP</sequence>
<dbReference type="AlphaFoldDB" id="A0AAV5KBW2"/>
<evidence type="ECO:0000313" key="3">
    <source>
        <dbReference type="EMBL" id="GKV22009.1"/>
    </source>
</evidence>
<evidence type="ECO:0000256" key="1">
    <source>
        <dbReference type="SAM" id="MobiDB-lite"/>
    </source>
</evidence>
<keyword evidence="2" id="KW-0472">Membrane</keyword>
<feature type="region of interest" description="Disordered" evidence="1">
    <location>
        <begin position="45"/>
        <end position="128"/>
    </location>
</feature>
<keyword evidence="2" id="KW-0812">Transmembrane</keyword>